<protein>
    <submittedName>
        <fullName evidence="4">HTH CENPB-type domain-containing protein</fullName>
    </submittedName>
</protein>
<dbReference type="OrthoDB" id="9909311at2759"/>
<dbReference type="InterPro" id="IPR009057">
    <property type="entry name" value="Homeodomain-like_sf"/>
</dbReference>
<reference evidence="4" key="1">
    <citation type="submission" date="2020-05" db="EMBL/GenBank/DDBJ databases">
        <title>Mycena genomes resolve the evolution of fungal bioluminescence.</title>
        <authorList>
            <person name="Tsai I.J."/>
        </authorList>
    </citation>
    <scope>NUCLEOTIDE SEQUENCE</scope>
    <source>
        <strain evidence="4">160909Yilan</strain>
    </source>
</reference>
<evidence type="ECO:0000256" key="1">
    <source>
        <dbReference type="ARBA" id="ARBA00023125"/>
    </source>
</evidence>
<dbReference type="PROSITE" id="PS51253">
    <property type="entry name" value="HTH_CENPB"/>
    <property type="match status" value="1"/>
</dbReference>
<dbReference type="EMBL" id="JACAZH010000019">
    <property type="protein sequence ID" value="KAF7346194.1"/>
    <property type="molecule type" value="Genomic_DNA"/>
</dbReference>
<dbReference type="Gene3D" id="1.10.10.60">
    <property type="entry name" value="Homeodomain-like"/>
    <property type="match status" value="1"/>
</dbReference>
<feature type="region of interest" description="Disordered" evidence="2">
    <location>
        <begin position="437"/>
        <end position="469"/>
    </location>
</feature>
<comment type="caution">
    <text evidence="4">The sequence shown here is derived from an EMBL/GenBank/DDBJ whole genome shotgun (WGS) entry which is preliminary data.</text>
</comment>
<dbReference type="InterPro" id="IPR050863">
    <property type="entry name" value="CenT-Element_Derived"/>
</dbReference>
<keyword evidence="1" id="KW-0238">DNA-binding</keyword>
<accession>A0A8H7CQ84</accession>
<evidence type="ECO:0000313" key="5">
    <source>
        <dbReference type="Proteomes" id="UP000623467"/>
    </source>
</evidence>
<dbReference type="PANTHER" id="PTHR19303">
    <property type="entry name" value="TRANSPOSON"/>
    <property type="match status" value="1"/>
</dbReference>
<sequence length="469" mass="51398">MASIPRRTHAQTPSQIPVPRRQRSAQLLLSRLFPLPQKSLVATPSQIAEHRVRSLSPQPPTPSPPLHARNKKSTVSSTWTASKFACTTRKTLPLARRTSHASTASSAAPSPRFSRTKPNGFMFPRTRRFRIAKHRPSKFPEIEQDMVKWLLQCRDTNTVLSDSMIRTKAKDIARALGIQEDRFKASSGWIENFKHRHGVRAGVWTGEGKKNVRAARAAGVGLTADGEQDEGEVELHEAPGEGVKLLSPLHRDESRDMGEENDTDVDLELEIDEPEEARVRRIAATGSGDMIRPSWLRNPVNPPAPPPSVPPPHPSVPPTRQLPEHSPYSGAPVTPVYYEAPVPPRADEPMYDSALLPSTPVGQQHHNQTQSPNDSAYGSTLSVPSTAPPALAEAHAALDTVIRFFDTHKAGAGLIRAEERSVLDAIKCALFQAGAGVPAQHEHGPQAGRMPSHGQPQYDHAYPHQQEAQ</sequence>
<proteinExistence type="predicted"/>
<dbReference type="PANTHER" id="PTHR19303:SF73">
    <property type="entry name" value="PROTEIN PDC2"/>
    <property type="match status" value="1"/>
</dbReference>
<evidence type="ECO:0000256" key="2">
    <source>
        <dbReference type="SAM" id="MobiDB-lite"/>
    </source>
</evidence>
<evidence type="ECO:0000259" key="3">
    <source>
        <dbReference type="PROSITE" id="PS51253"/>
    </source>
</evidence>
<feature type="compositionally biased region" description="Pro residues" evidence="2">
    <location>
        <begin position="300"/>
        <end position="317"/>
    </location>
</feature>
<dbReference type="GO" id="GO:0003677">
    <property type="term" value="F:DNA binding"/>
    <property type="evidence" value="ECO:0007669"/>
    <property type="project" value="UniProtKB-KW"/>
</dbReference>
<dbReference type="SMART" id="SM00674">
    <property type="entry name" value="CENPB"/>
    <property type="match status" value="1"/>
</dbReference>
<dbReference type="InterPro" id="IPR006600">
    <property type="entry name" value="HTH_CenpB_DNA-bd_dom"/>
</dbReference>
<organism evidence="4 5">
    <name type="scientific">Mycena sanguinolenta</name>
    <dbReference type="NCBI Taxonomy" id="230812"/>
    <lineage>
        <taxon>Eukaryota</taxon>
        <taxon>Fungi</taxon>
        <taxon>Dikarya</taxon>
        <taxon>Basidiomycota</taxon>
        <taxon>Agaricomycotina</taxon>
        <taxon>Agaricomycetes</taxon>
        <taxon>Agaricomycetidae</taxon>
        <taxon>Agaricales</taxon>
        <taxon>Marasmiineae</taxon>
        <taxon>Mycenaceae</taxon>
        <taxon>Mycena</taxon>
    </lineage>
</organism>
<dbReference type="SUPFAM" id="SSF46689">
    <property type="entry name" value="Homeodomain-like"/>
    <property type="match status" value="1"/>
</dbReference>
<feature type="compositionally biased region" description="Low complexity" evidence="2">
    <location>
        <begin position="100"/>
        <end position="113"/>
    </location>
</feature>
<feature type="compositionally biased region" description="Polar residues" evidence="2">
    <location>
        <begin position="360"/>
        <end position="385"/>
    </location>
</feature>
<feature type="domain" description="HTH CENPB-type" evidence="3">
    <location>
        <begin position="130"/>
        <end position="203"/>
    </location>
</feature>
<evidence type="ECO:0000313" key="4">
    <source>
        <dbReference type="EMBL" id="KAF7346194.1"/>
    </source>
</evidence>
<keyword evidence="5" id="KW-1185">Reference proteome</keyword>
<feature type="region of interest" description="Disordered" evidence="2">
    <location>
        <begin position="46"/>
        <end position="120"/>
    </location>
</feature>
<dbReference type="AlphaFoldDB" id="A0A8H7CQ84"/>
<name>A0A8H7CQ84_9AGAR</name>
<feature type="region of interest" description="Disordered" evidence="2">
    <location>
        <begin position="289"/>
        <end position="386"/>
    </location>
</feature>
<dbReference type="Proteomes" id="UP000623467">
    <property type="component" value="Unassembled WGS sequence"/>
</dbReference>
<feature type="region of interest" description="Disordered" evidence="2">
    <location>
        <begin position="1"/>
        <end position="23"/>
    </location>
</feature>
<dbReference type="GO" id="GO:0005634">
    <property type="term" value="C:nucleus"/>
    <property type="evidence" value="ECO:0007669"/>
    <property type="project" value="TreeGrafter"/>
</dbReference>
<gene>
    <name evidence="4" type="ORF">MSAN_01846300</name>
</gene>
<dbReference type="Pfam" id="PF03221">
    <property type="entry name" value="HTH_Tnp_Tc5"/>
    <property type="match status" value="1"/>
</dbReference>